<gene>
    <name evidence="2" type="ORF">DC345_18475</name>
</gene>
<evidence type="ECO:0000313" key="2">
    <source>
        <dbReference type="EMBL" id="RAW13354.1"/>
    </source>
</evidence>
<feature type="transmembrane region" description="Helical" evidence="1">
    <location>
        <begin position="59"/>
        <end position="80"/>
    </location>
</feature>
<reference evidence="2 3" key="1">
    <citation type="submission" date="2018-04" db="EMBL/GenBank/DDBJ databases">
        <title>Paenibacillus taichungensis Genome sequencing and assembly.</title>
        <authorList>
            <person name="Xu J."/>
            <person name="Rensing C."/>
            <person name="Mazhar H.S."/>
        </authorList>
    </citation>
    <scope>NUCLEOTIDE SEQUENCE [LARGE SCALE GENOMIC DNA]</scope>
    <source>
        <strain evidence="2 3">NC1</strain>
    </source>
</reference>
<dbReference type="Proteomes" id="UP000250642">
    <property type="component" value="Unassembled WGS sequence"/>
</dbReference>
<name>A0A329QLZ2_9BACL</name>
<accession>A0A329QLZ2</accession>
<keyword evidence="1" id="KW-0472">Membrane</keyword>
<dbReference type="AlphaFoldDB" id="A0A329QLZ2"/>
<organism evidence="2 3">
    <name type="scientific">Paenibacillus taichungensis</name>
    <dbReference type="NCBI Taxonomy" id="484184"/>
    <lineage>
        <taxon>Bacteria</taxon>
        <taxon>Bacillati</taxon>
        <taxon>Bacillota</taxon>
        <taxon>Bacilli</taxon>
        <taxon>Bacillales</taxon>
        <taxon>Paenibacillaceae</taxon>
        <taxon>Paenibacillus</taxon>
    </lineage>
</organism>
<dbReference type="EMBL" id="QEVW01000012">
    <property type="protein sequence ID" value="RAW13354.1"/>
    <property type="molecule type" value="Genomic_DNA"/>
</dbReference>
<proteinExistence type="predicted"/>
<feature type="transmembrane region" description="Helical" evidence="1">
    <location>
        <begin position="12"/>
        <end position="29"/>
    </location>
</feature>
<keyword evidence="1" id="KW-0812">Transmembrane</keyword>
<sequence length="82" mass="9624">MIKRLTKNIPIWFLFVGVMIFVLLCINFVEMDTRINMVALAILSIANTIRMWKNERQSAMMFLLLGVLCMFFLIKSLILYGF</sequence>
<evidence type="ECO:0000256" key="1">
    <source>
        <dbReference type="SAM" id="Phobius"/>
    </source>
</evidence>
<comment type="caution">
    <text evidence="2">The sequence shown here is derived from an EMBL/GenBank/DDBJ whole genome shotgun (WGS) entry which is preliminary data.</text>
</comment>
<evidence type="ECO:0000313" key="3">
    <source>
        <dbReference type="Proteomes" id="UP000250642"/>
    </source>
</evidence>
<keyword evidence="1" id="KW-1133">Transmembrane helix</keyword>
<protein>
    <submittedName>
        <fullName evidence="2">Uncharacterized protein</fullName>
    </submittedName>
</protein>